<comment type="similarity">
    <text evidence="7">Belongs to the drug/metabolite transporter (DMT) superfamily. Small multidrug resistance (SMR) (TC 2.A.7.1) family.</text>
</comment>
<evidence type="ECO:0000313" key="10">
    <source>
        <dbReference type="EMBL" id="EFM09122.1"/>
    </source>
</evidence>
<proteinExistence type="inferred from homology"/>
<dbReference type="SUPFAM" id="SSF103481">
    <property type="entry name" value="Multidrug resistance efflux transporter EmrE"/>
    <property type="match status" value="1"/>
</dbReference>
<organism evidence="10 11">
    <name type="scientific">Paenibacillus curdlanolyticus YK9</name>
    <dbReference type="NCBI Taxonomy" id="717606"/>
    <lineage>
        <taxon>Bacteria</taxon>
        <taxon>Bacillati</taxon>
        <taxon>Bacillota</taxon>
        <taxon>Bacilli</taxon>
        <taxon>Bacillales</taxon>
        <taxon>Paenibacillaceae</taxon>
        <taxon>Paenibacillus</taxon>
    </lineage>
</organism>
<evidence type="ECO:0000256" key="3">
    <source>
        <dbReference type="ARBA" id="ARBA00022475"/>
    </source>
</evidence>
<dbReference type="InterPro" id="IPR000390">
    <property type="entry name" value="Small_drug/metabolite_transptr"/>
</dbReference>
<feature type="compositionally biased region" description="Basic and acidic residues" evidence="8">
    <location>
        <begin position="118"/>
        <end position="139"/>
    </location>
</feature>
<dbReference type="PANTHER" id="PTHR30561:SF0">
    <property type="entry name" value="GUANIDINIUM EXPORTER"/>
    <property type="match status" value="1"/>
</dbReference>
<keyword evidence="2" id="KW-0813">Transport</keyword>
<feature type="transmembrane region" description="Helical" evidence="9">
    <location>
        <begin position="84"/>
        <end position="104"/>
    </location>
</feature>
<reference evidence="10 11" key="1">
    <citation type="submission" date="2010-07" db="EMBL/GenBank/DDBJ databases">
        <title>The draft genome of Paenibacillus curdlanolyticus YK9.</title>
        <authorList>
            <consortium name="US DOE Joint Genome Institute (JGI-PGF)"/>
            <person name="Lucas S."/>
            <person name="Copeland A."/>
            <person name="Lapidus A."/>
            <person name="Cheng J.-F."/>
            <person name="Bruce D."/>
            <person name="Goodwin L."/>
            <person name="Pitluck S."/>
            <person name="Land M.L."/>
            <person name="Hauser L."/>
            <person name="Chang Y.-J."/>
            <person name="Jeffries C."/>
            <person name="Anderson I.J."/>
            <person name="Johnson E."/>
            <person name="Loganathan U."/>
            <person name="Mulhopadhyay B."/>
            <person name="Kyrpides N."/>
            <person name="Woyke T.J."/>
        </authorList>
    </citation>
    <scope>NUCLEOTIDE SEQUENCE [LARGE SCALE GENOMIC DNA]</scope>
    <source>
        <strain evidence="10 11">YK9</strain>
    </source>
</reference>
<dbReference type="GO" id="GO:0005886">
    <property type="term" value="C:plasma membrane"/>
    <property type="evidence" value="ECO:0007669"/>
    <property type="project" value="UniProtKB-SubCell"/>
</dbReference>
<evidence type="ECO:0000256" key="9">
    <source>
        <dbReference type="SAM" id="Phobius"/>
    </source>
</evidence>
<keyword evidence="5 9" id="KW-1133">Transmembrane helix</keyword>
<keyword evidence="6 9" id="KW-0472">Membrane</keyword>
<evidence type="ECO:0000256" key="5">
    <source>
        <dbReference type="ARBA" id="ARBA00022989"/>
    </source>
</evidence>
<evidence type="ECO:0000256" key="7">
    <source>
        <dbReference type="RuleBase" id="RU003942"/>
    </source>
</evidence>
<dbReference type="EMBL" id="AEDD01000012">
    <property type="protein sequence ID" value="EFM09122.1"/>
    <property type="molecule type" value="Genomic_DNA"/>
</dbReference>
<keyword evidence="11" id="KW-1185">Reference proteome</keyword>
<dbReference type="FunFam" id="1.10.3730.20:FF:000001">
    <property type="entry name" value="Quaternary ammonium compound resistance transporter SugE"/>
    <property type="match status" value="1"/>
</dbReference>
<dbReference type="GO" id="GO:0022857">
    <property type="term" value="F:transmembrane transporter activity"/>
    <property type="evidence" value="ECO:0007669"/>
    <property type="project" value="InterPro"/>
</dbReference>
<dbReference type="OrthoDB" id="21828at2"/>
<evidence type="ECO:0000256" key="6">
    <source>
        <dbReference type="ARBA" id="ARBA00023136"/>
    </source>
</evidence>
<evidence type="ECO:0000256" key="1">
    <source>
        <dbReference type="ARBA" id="ARBA00004651"/>
    </source>
</evidence>
<evidence type="ECO:0000256" key="4">
    <source>
        <dbReference type="ARBA" id="ARBA00022692"/>
    </source>
</evidence>
<dbReference type="RefSeq" id="WP_006040108.1">
    <property type="nucleotide sequence ID" value="NZ_AEDD01000012.1"/>
</dbReference>
<protein>
    <submittedName>
        <fullName evidence="10">Small multidrug resistance protein</fullName>
    </submittedName>
</protein>
<feature type="region of interest" description="Disordered" evidence="8">
    <location>
        <begin position="107"/>
        <end position="139"/>
    </location>
</feature>
<evidence type="ECO:0000256" key="8">
    <source>
        <dbReference type="SAM" id="MobiDB-lite"/>
    </source>
</evidence>
<evidence type="ECO:0000256" key="2">
    <source>
        <dbReference type="ARBA" id="ARBA00022448"/>
    </source>
</evidence>
<accession>E0IEN4</accession>
<sequence length="139" mass="15506">MSWMYLIIAGFLEVGWAFGLQESHGFTRLVPSIVTIVTLAASFMLFAKAMKTIEIGTAYAIFTGLGTAGTVLVGMLFLDEPVQIGKLFFVTLLLCGIVGLKVVAKEKQPQEQSVQQRSEVERQQEHEHEHEHEQVKEVQ</sequence>
<comment type="subcellular location">
    <subcellularLocation>
        <location evidence="1 7">Cell membrane</location>
        <topology evidence="1 7">Multi-pass membrane protein</topology>
    </subcellularLocation>
</comment>
<dbReference type="STRING" id="717606.PaecuDRAFT_4125"/>
<dbReference type="eggNOG" id="COG2076">
    <property type="taxonomic scope" value="Bacteria"/>
</dbReference>
<dbReference type="Proteomes" id="UP000005387">
    <property type="component" value="Unassembled WGS sequence"/>
</dbReference>
<dbReference type="Pfam" id="PF00893">
    <property type="entry name" value="Multi_Drug_Res"/>
    <property type="match status" value="1"/>
</dbReference>
<keyword evidence="4 7" id="KW-0812">Transmembrane</keyword>
<dbReference type="Gene3D" id="1.10.3730.20">
    <property type="match status" value="1"/>
</dbReference>
<keyword evidence="3" id="KW-1003">Cell membrane</keyword>
<dbReference type="InterPro" id="IPR045324">
    <property type="entry name" value="Small_multidrug_res"/>
</dbReference>
<dbReference type="InterPro" id="IPR037185">
    <property type="entry name" value="EmrE-like"/>
</dbReference>
<feature type="transmembrane region" description="Helical" evidence="9">
    <location>
        <begin position="29"/>
        <end position="47"/>
    </location>
</feature>
<dbReference type="AlphaFoldDB" id="E0IEN4"/>
<gene>
    <name evidence="10" type="ORF">PaecuDRAFT_4125</name>
</gene>
<dbReference type="PANTHER" id="PTHR30561">
    <property type="entry name" value="SMR FAMILY PROTON-DEPENDENT DRUG EFFLUX TRANSPORTER SUGE"/>
    <property type="match status" value="1"/>
</dbReference>
<name>E0IEN4_9BACL</name>
<evidence type="ECO:0000313" key="11">
    <source>
        <dbReference type="Proteomes" id="UP000005387"/>
    </source>
</evidence>
<feature type="transmembrane region" description="Helical" evidence="9">
    <location>
        <begin position="59"/>
        <end position="78"/>
    </location>
</feature>